<gene>
    <name evidence="1" type="ORF">JOL62DRAFT_392805</name>
</gene>
<proteinExistence type="predicted"/>
<protein>
    <submittedName>
        <fullName evidence="1">Uncharacterized protein</fullName>
    </submittedName>
</protein>
<reference evidence="1 2" key="1">
    <citation type="submission" date="2024-04" db="EMBL/GenBank/DDBJ databases">
        <title>Phyllosticta paracitricarpa is synonymous to the EU quarantine fungus P. citricarpa based on phylogenomic analyses.</title>
        <authorList>
            <consortium name="Lawrence Berkeley National Laboratory"/>
            <person name="Van ingen-buijs V.A."/>
            <person name="Van westerhoven A.C."/>
            <person name="Haridas S."/>
            <person name="Skiadas P."/>
            <person name="Martin F."/>
            <person name="Groenewald J.Z."/>
            <person name="Crous P.W."/>
            <person name="Seidl M.F."/>
        </authorList>
    </citation>
    <scope>NUCLEOTIDE SEQUENCE [LARGE SCALE GENOMIC DNA]</scope>
    <source>
        <strain evidence="1 2">CBS 141358</strain>
    </source>
</reference>
<keyword evidence="2" id="KW-1185">Reference proteome</keyword>
<evidence type="ECO:0000313" key="1">
    <source>
        <dbReference type="EMBL" id="KAK7605917.1"/>
    </source>
</evidence>
<dbReference type="EMBL" id="JBBPBF010000061">
    <property type="protein sequence ID" value="KAK7605917.1"/>
    <property type="molecule type" value="Genomic_DNA"/>
</dbReference>
<comment type="caution">
    <text evidence="1">The sequence shown here is derived from an EMBL/GenBank/DDBJ whole genome shotgun (WGS) entry which is preliminary data.</text>
</comment>
<name>A0ABR1MSK1_9PEZI</name>
<sequence>MCRVLHPCVFLPSAGCETKSARILLTPICTVPASAVAARLQSQTILEMSMSQDTSNASLSAASPPPLQASRRLLLLDLELHQLRFLSPSSSAFLILELRQLNPVVSTTFPASSSGLLPEILPVLRPKYGPVRSGFSGGTPHDASTLDSPTCHISHLLRPLS</sequence>
<accession>A0ABR1MSK1</accession>
<dbReference type="Proteomes" id="UP001367316">
    <property type="component" value="Unassembled WGS sequence"/>
</dbReference>
<evidence type="ECO:0000313" key="2">
    <source>
        <dbReference type="Proteomes" id="UP001367316"/>
    </source>
</evidence>
<organism evidence="1 2">
    <name type="scientific">Phyllosticta paracitricarpa</name>
    <dbReference type="NCBI Taxonomy" id="2016321"/>
    <lineage>
        <taxon>Eukaryota</taxon>
        <taxon>Fungi</taxon>
        <taxon>Dikarya</taxon>
        <taxon>Ascomycota</taxon>
        <taxon>Pezizomycotina</taxon>
        <taxon>Dothideomycetes</taxon>
        <taxon>Dothideomycetes incertae sedis</taxon>
        <taxon>Botryosphaeriales</taxon>
        <taxon>Phyllostictaceae</taxon>
        <taxon>Phyllosticta</taxon>
    </lineage>
</organism>